<gene>
    <name evidence="6" type="primary">yahB_2</name>
    <name evidence="6" type="ORF">OPDIPICF_04205</name>
</gene>
<dbReference type="InterPro" id="IPR005119">
    <property type="entry name" value="LysR_subst-bd"/>
</dbReference>
<dbReference type="InterPro" id="IPR036388">
    <property type="entry name" value="WH-like_DNA-bd_sf"/>
</dbReference>
<evidence type="ECO:0000256" key="4">
    <source>
        <dbReference type="ARBA" id="ARBA00023163"/>
    </source>
</evidence>
<keyword evidence="3" id="KW-0238">DNA-binding</keyword>
<dbReference type="EMBL" id="CACSIO010000005">
    <property type="protein sequence ID" value="CAA0098875.1"/>
    <property type="molecule type" value="Genomic_DNA"/>
</dbReference>
<accession>A0A5S9P6A8</accession>
<dbReference type="Pfam" id="PF00126">
    <property type="entry name" value="HTH_1"/>
    <property type="match status" value="1"/>
</dbReference>
<evidence type="ECO:0000313" key="6">
    <source>
        <dbReference type="EMBL" id="CAA0098875.1"/>
    </source>
</evidence>
<organism evidence="6 7">
    <name type="scientific">BD1-7 clade bacterium</name>
    <dbReference type="NCBI Taxonomy" id="2029982"/>
    <lineage>
        <taxon>Bacteria</taxon>
        <taxon>Pseudomonadati</taxon>
        <taxon>Pseudomonadota</taxon>
        <taxon>Gammaproteobacteria</taxon>
        <taxon>Cellvibrionales</taxon>
        <taxon>Spongiibacteraceae</taxon>
        <taxon>BD1-7 clade</taxon>
    </lineage>
</organism>
<feature type="domain" description="HTH lysR-type" evidence="5">
    <location>
        <begin position="2"/>
        <end position="59"/>
    </location>
</feature>
<comment type="similarity">
    <text evidence="1">Belongs to the LysR transcriptional regulatory family.</text>
</comment>
<dbReference type="PANTHER" id="PTHR30126">
    <property type="entry name" value="HTH-TYPE TRANSCRIPTIONAL REGULATOR"/>
    <property type="match status" value="1"/>
</dbReference>
<evidence type="ECO:0000256" key="1">
    <source>
        <dbReference type="ARBA" id="ARBA00009437"/>
    </source>
</evidence>
<evidence type="ECO:0000256" key="2">
    <source>
        <dbReference type="ARBA" id="ARBA00023015"/>
    </source>
</evidence>
<dbReference type="PROSITE" id="PS50931">
    <property type="entry name" value="HTH_LYSR"/>
    <property type="match status" value="1"/>
</dbReference>
<sequence>MLSLDQLNMFVVAAEAGSFSAAGRALNKGQSAVSLGIANLEADLGVELFDRTTRKPSLTRAGQRLITFARAVLSQVDDLDAAAHSICKGDETRVRIVIDDAILLPSLSRLLVEFGQKFPATQVEFFSAVSPEIPEFVAQGHAEIGLMFSSGAVQKGIEQVFIGNLPFVSVSRPDYPLAALETIGASDLLPHRQLLLRSPSGSVLDQFPSLSTEIWTAASFHNIRELVIQGVGWAYLPEHLVGHALASGQLAKLKLRFEHKHWSPPVECITHKNVSMGPALSWLSDMAKNILS</sequence>
<dbReference type="PANTHER" id="PTHR30126:SF91">
    <property type="entry name" value="LYSR FAMILY TRANSCRIPTIONAL REGULATOR"/>
    <property type="match status" value="1"/>
</dbReference>
<dbReference type="Gene3D" id="1.10.10.10">
    <property type="entry name" value="Winged helix-like DNA-binding domain superfamily/Winged helix DNA-binding domain"/>
    <property type="match status" value="1"/>
</dbReference>
<dbReference type="InterPro" id="IPR000847">
    <property type="entry name" value="LysR_HTH_N"/>
</dbReference>
<evidence type="ECO:0000259" key="5">
    <source>
        <dbReference type="PROSITE" id="PS50931"/>
    </source>
</evidence>
<dbReference type="InterPro" id="IPR036390">
    <property type="entry name" value="WH_DNA-bd_sf"/>
</dbReference>
<dbReference type="CDD" id="cd05466">
    <property type="entry name" value="PBP2_LTTR_substrate"/>
    <property type="match status" value="1"/>
</dbReference>
<dbReference type="FunFam" id="1.10.10.10:FF:000001">
    <property type="entry name" value="LysR family transcriptional regulator"/>
    <property type="match status" value="1"/>
</dbReference>
<keyword evidence="2" id="KW-0805">Transcription regulation</keyword>
<dbReference type="SUPFAM" id="SSF46785">
    <property type="entry name" value="Winged helix' DNA-binding domain"/>
    <property type="match status" value="1"/>
</dbReference>
<dbReference type="Gene3D" id="3.40.190.290">
    <property type="match status" value="1"/>
</dbReference>
<protein>
    <submittedName>
        <fullName evidence="6">Putative HTH-type transcriptional regulator YahB</fullName>
    </submittedName>
</protein>
<dbReference type="Pfam" id="PF03466">
    <property type="entry name" value="LysR_substrate"/>
    <property type="match status" value="1"/>
</dbReference>
<keyword evidence="7" id="KW-1185">Reference proteome</keyword>
<dbReference type="GO" id="GO:0000976">
    <property type="term" value="F:transcription cis-regulatory region binding"/>
    <property type="evidence" value="ECO:0007669"/>
    <property type="project" value="TreeGrafter"/>
</dbReference>
<dbReference type="AlphaFoldDB" id="A0A5S9P6A8"/>
<evidence type="ECO:0000313" key="7">
    <source>
        <dbReference type="Proteomes" id="UP000441399"/>
    </source>
</evidence>
<dbReference type="PRINTS" id="PR00039">
    <property type="entry name" value="HTHLYSR"/>
</dbReference>
<keyword evidence="4" id="KW-0804">Transcription</keyword>
<evidence type="ECO:0000256" key="3">
    <source>
        <dbReference type="ARBA" id="ARBA00023125"/>
    </source>
</evidence>
<dbReference type="SUPFAM" id="SSF53850">
    <property type="entry name" value="Periplasmic binding protein-like II"/>
    <property type="match status" value="1"/>
</dbReference>
<dbReference type="Proteomes" id="UP000441399">
    <property type="component" value="Unassembled WGS sequence"/>
</dbReference>
<name>A0A5S9P6A8_9GAMM</name>
<reference evidence="6 7" key="1">
    <citation type="submission" date="2019-11" db="EMBL/GenBank/DDBJ databases">
        <authorList>
            <person name="Holert J."/>
        </authorList>
    </citation>
    <scope>NUCLEOTIDE SEQUENCE [LARGE SCALE GENOMIC DNA]</scope>
    <source>
        <strain evidence="6">SB11_3</strain>
    </source>
</reference>
<proteinExistence type="inferred from homology"/>
<dbReference type="GO" id="GO:0003700">
    <property type="term" value="F:DNA-binding transcription factor activity"/>
    <property type="evidence" value="ECO:0007669"/>
    <property type="project" value="InterPro"/>
</dbReference>